<feature type="signal peptide" evidence="8">
    <location>
        <begin position="1"/>
        <end position="21"/>
    </location>
</feature>
<dbReference type="EMBL" id="SBLC01000001">
    <property type="protein sequence ID" value="RWY45455.1"/>
    <property type="molecule type" value="Genomic_DNA"/>
</dbReference>
<dbReference type="InterPro" id="IPR002321">
    <property type="entry name" value="Cyt_c_II"/>
</dbReference>
<comment type="PTM">
    <text evidence="7">Binds 1 heme group per subunit.</text>
</comment>
<evidence type="ECO:0000256" key="6">
    <source>
        <dbReference type="PIRSR" id="PIRSR000027-1"/>
    </source>
</evidence>
<dbReference type="InterPro" id="IPR012127">
    <property type="entry name" value="Cyt_c_prime"/>
</dbReference>
<keyword evidence="8" id="KW-0732">Signal</keyword>
<evidence type="ECO:0000313" key="10">
    <source>
        <dbReference type="Proteomes" id="UP000287168"/>
    </source>
</evidence>
<keyword evidence="3 6" id="KW-0479">Metal-binding</keyword>
<dbReference type="PROSITE" id="PS51009">
    <property type="entry name" value="CYTCII"/>
    <property type="match status" value="1"/>
</dbReference>
<keyword evidence="10" id="KW-1185">Reference proteome</keyword>
<dbReference type="SUPFAM" id="SSF47175">
    <property type="entry name" value="Cytochromes"/>
    <property type="match status" value="1"/>
</dbReference>
<feature type="binding site" description="covalent" evidence="7">
    <location>
        <position position="138"/>
    </location>
    <ligand>
        <name>heme c</name>
        <dbReference type="ChEBI" id="CHEBI:61717"/>
    </ligand>
</feature>
<dbReference type="OrthoDB" id="8115790at2"/>
<name>A0A3S3W091_9RHOB</name>
<evidence type="ECO:0000256" key="7">
    <source>
        <dbReference type="PIRSR" id="PIRSR000027-2"/>
    </source>
</evidence>
<gene>
    <name evidence="9" type="ORF">EP867_00030</name>
</gene>
<comment type="caution">
    <text evidence="9">The sequence shown here is derived from an EMBL/GenBank/DDBJ whole genome shotgun (WGS) entry which is preliminary data.</text>
</comment>
<evidence type="ECO:0000256" key="8">
    <source>
        <dbReference type="SAM" id="SignalP"/>
    </source>
</evidence>
<sequence>MKSLTRISALSLVLLALPAFAKDGVTNPAVKARMDTMQVIRGSMATLGDMASGKTTFDAARATEARSAMAGAAAQIVPGFQAPETDPVAEAAPAIWETFDDFSAKAENLVTAAEALNTASLDGLKSTLGPVAASCKSCHEGYRLSK</sequence>
<protein>
    <submittedName>
        <fullName evidence="9">Cytochrome c</fullName>
    </submittedName>
</protein>
<dbReference type="GO" id="GO:0022900">
    <property type="term" value="P:electron transport chain"/>
    <property type="evidence" value="ECO:0007669"/>
    <property type="project" value="InterPro"/>
</dbReference>
<dbReference type="GO" id="GO:0020037">
    <property type="term" value="F:heme binding"/>
    <property type="evidence" value="ECO:0007669"/>
    <property type="project" value="InterPro"/>
</dbReference>
<keyword evidence="5 6" id="KW-0408">Iron</keyword>
<evidence type="ECO:0000313" key="9">
    <source>
        <dbReference type="EMBL" id="RWY45455.1"/>
    </source>
</evidence>
<evidence type="ECO:0000256" key="5">
    <source>
        <dbReference type="ARBA" id="ARBA00023004"/>
    </source>
</evidence>
<feature type="binding site" description="axial binding residue" evidence="6">
    <location>
        <position position="139"/>
    </location>
    <ligand>
        <name>heme c</name>
        <dbReference type="ChEBI" id="CHEBI:61717"/>
    </ligand>
    <ligandPart>
        <name>Fe</name>
        <dbReference type="ChEBI" id="CHEBI:18248"/>
    </ligandPart>
</feature>
<feature type="binding site" description="covalent" evidence="7">
    <location>
        <position position="135"/>
    </location>
    <ligand>
        <name>heme c</name>
        <dbReference type="ChEBI" id="CHEBI:61717"/>
    </ligand>
</feature>
<dbReference type="GO" id="GO:0005506">
    <property type="term" value="F:iron ion binding"/>
    <property type="evidence" value="ECO:0007669"/>
    <property type="project" value="InterPro"/>
</dbReference>
<dbReference type="AlphaFoldDB" id="A0A3S3W091"/>
<keyword evidence="1" id="KW-0813">Transport</keyword>
<dbReference type="RefSeq" id="WP_128486175.1">
    <property type="nucleotide sequence ID" value="NZ_JBHLXB010000011.1"/>
</dbReference>
<feature type="chain" id="PRO_5018641661" evidence="8">
    <location>
        <begin position="22"/>
        <end position="146"/>
    </location>
</feature>
<dbReference type="GO" id="GO:0009055">
    <property type="term" value="F:electron transfer activity"/>
    <property type="evidence" value="ECO:0007669"/>
    <property type="project" value="InterPro"/>
</dbReference>
<accession>A0A3S3W091</accession>
<dbReference type="Gene3D" id="1.20.120.10">
    <property type="entry name" value="Cytochrome c/b562"/>
    <property type="match status" value="1"/>
</dbReference>
<evidence type="ECO:0000256" key="2">
    <source>
        <dbReference type="ARBA" id="ARBA00022617"/>
    </source>
</evidence>
<evidence type="ECO:0000256" key="1">
    <source>
        <dbReference type="ARBA" id="ARBA00022448"/>
    </source>
</evidence>
<proteinExistence type="predicted"/>
<dbReference type="Pfam" id="PF01322">
    <property type="entry name" value="Cytochrom_C_2"/>
    <property type="match status" value="1"/>
</dbReference>
<dbReference type="InterPro" id="IPR010980">
    <property type="entry name" value="Cyt_c/b562"/>
</dbReference>
<evidence type="ECO:0000256" key="4">
    <source>
        <dbReference type="ARBA" id="ARBA00022982"/>
    </source>
</evidence>
<keyword evidence="2 7" id="KW-0349">Heme</keyword>
<evidence type="ECO:0000256" key="3">
    <source>
        <dbReference type="ARBA" id="ARBA00022723"/>
    </source>
</evidence>
<dbReference type="Proteomes" id="UP000287168">
    <property type="component" value="Unassembled WGS sequence"/>
</dbReference>
<organism evidence="9 10">
    <name type="scientific">Falsigemmobacter intermedius</name>
    <dbReference type="NCBI Taxonomy" id="1553448"/>
    <lineage>
        <taxon>Bacteria</taxon>
        <taxon>Pseudomonadati</taxon>
        <taxon>Pseudomonadota</taxon>
        <taxon>Alphaproteobacteria</taxon>
        <taxon>Rhodobacterales</taxon>
        <taxon>Paracoccaceae</taxon>
        <taxon>Falsigemmobacter</taxon>
    </lineage>
</organism>
<keyword evidence="4" id="KW-0249">Electron transport</keyword>
<reference evidence="9 10" key="1">
    <citation type="journal article" date="2015" name="Int. J. Syst. Evol. Microbiol.">
        <title>Gemmobacter intermedius sp. nov., isolated from a white stork (Ciconia ciconia).</title>
        <authorList>
            <person name="Kampfer P."/>
            <person name="Jerzak L."/>
            <person name="Wilharm G."/>
            <person name="Golke J."/>
            <person name="Busse H.J."/>
            <person name="Glaeser S.P."/>
        </authorList>
    </citation>
    <scope>NUCLEOTIDE SEQUENCE [LARGE SCALE GENOMIC DNA]</scope>
    <source>
        <strain evidence="9 10">119/4</strain>
    </source>
</reference>
<dbReference type="GO" id="GO:0042597">
    <property type="term" value="C:periplasmic space"/>
    <property type="evidence" value="ECO:0007669"/>
    <property type="project" value="InterPro"/>
</dbReference>
<dbReference type="PIRSF" id="PIRSF000027">
    <property type="entry name" value="Cytc_c_prime"/>
    <property type="match status" value="1"/>
</dbReference>